<feature type="compositionally biased region" description="Basic and acidic residues" evidence="1">
    <location>
        <begin position="247"/>
        <end position="256"/>
    </location>
</feature>
<evidence type="ECO:0000313" key="3">
    <source>
        <dbReference type="EMBL" id="GDY65344.1"/>
    </source>
</evidence>
<keyword evidence="2" id="KW-1133">Transmembrane helix</keyword>
<evidence type="ECO:0008006" key="5">
    <source>
        <dbReference type="Google" id="ProtNLM"/>
    </source>
</evidence>
<dbReference type="AlphaFoldDB" id="A0A4D4LXM3"/>
<organism evidence="3 4">
    <name type="scientific">Streptomyces avermitilis</name>
    <dbReference type="NCBI Taxonomy" id="33903"/>
    <lineage>
        <taxon>Bacteria</taxon>
        <taxon>Bacillati</taxon>
        <taxon>Actinomycetota</taxon>
        <taxon>Actinomycetes</taxon>
        <taxon>Kitasatosporales</taxon>
        <taxon>Streptomycetaceae</taxon>
        <taxon>Streptomyces</taxon>
    </lineage>
</organism>
<feature type="compositionally biased region" description="Low complexity" evidence="1">
    <location>
        <begin position="221"/>
        <end position="238"/>
    </location>
</feature>
<feature type="compositionally biased region" description="Low complexity" evidence="1">
    <location>
        <begin position="174"/>
        <end position="185"/>
    </location>
</feature>
<proteinExistence type="predicted"/>
<dbReference type="EMBL" id="BJHX01000001">
    <property type="protein sequence ID" value="GDY65344.1"/>
    <property type="molecule type" value="Genomic_DNA"/>
</dbReference>
<name>A0A4D4LXM3_STRAX</name>
<feature type="transmembrane region" description="Helical" evidence="2">
    <location>
        <begin position="266"/>
        <end position="289"/>
    </location>
</feature>
<keyword evidence="2" id="KW-0472">Membrane</keyword>
<sequence length="294" mass="29802">MASSPVATSLAVPLPADRSPTCTTPVVGAFPLATRIHGGPGSYEAGGAEGTWFIDLKNTTAHPCGNIHPVVVLVDEKRVLTVTQPRLEFFEGARPHPVTFERTDQDELVGVFDDGFPGFTVAPGRTLTVKVRLTVAAGTVPDAVVANAAIVQRRGADGDWVGQSNDYRFQVVVDAGNGDGNASDGNESEGNASEGNGDGTGSGDGTENGDGNLSGDGNTSGDGDTSSDDSNAGDGSASPAPTGSPLPREDGAEELARTGPRAPHGLGAVFGTLLLVVGGVLLAAAGPLLHRNRR</sequence>
<evidence type="ECO:0000256" key="1">
    <source>
        <dbReference type="SAM" id="MobiDB-lite"/>
    </source>
</evidence>
<keyword evidence="2" id="KW-0812">Transmembrane</keyword>
<gene>
    <name evidence="3" type="ORF">SAV14893_047370</name>
</gene>
<dbReference type="Proteomes" id="UP000302139">
    <property type="component" value="Unassembled WGS sequence"/>
</dbReference>
<comment type="caution">
    <text evidence="3">The sequence shown here is derived from an EMBL/GenBank/DDBJ whole genome shotgun (WGS) entry which is preliminary data.</text>
</comment>
<evidence type="ECO:0000313" key="4">
    <source>
        <dbReference type="Proteomes" id="UP000302139"/>
    </source>
</evidence>
<accession>A0A4D4LXM3</accession>
<evidence type="ECO:0000256" key="2">
    <source>
        <dbReference type="SAM" id="Phobius"/>
    </source>
</evidence>
<feature type="compositionally biased region" description="Gly residues" evidence="1">
    <location>
        <begin position="196"/>
        <end position="220"/>
    </location>
</feature>
<feature type="region of interest" description="Disordered" evidence="1">
    <location>
        <begin position="174"/>
        <end position="260"/>
    </location>
</feature>
<protein>
    <recommendedName>
        <fullName evidence="5">Gram-positive cocci surface proteins LPxTG domain-containing protein</fullName>
    </recommendedName>
</protein>
<reference evidence="3 4" key="1">
    <citation type="submission" date="2019-04" db="EMBL/GenBank/DDBJ databases">
        <title>Draft genome sequences of Streptomyces avermitilis NBRC 14893.</title>
        <authorList>
            <person name="Komaki H."/>
            <person name="Tamura T."/>
            <person name="Hosoyama A."/>
        </authorList>
    </citation>
    <scope>NUCLEOTIDE SEQUENCE [LARGE SCALE GENOMIC DNA]</scope>
    <source>
        <strain evidence="3 4">NBRC 14893</strain>
    </source>
</reference>